<evidence type="ECO:0000256" key="1">
    <source>
        <dbReference type="SAM" id="MobiDB-lite"/>
    </source>
</evidence>
<accession>A0A6A6T1R2</accession>
<sequence>MSTSTSVQDRDTGSSDPAYTKLKTNDLVWYTEDVEGQLSDETRTRLETYSKIPPDQVVPHIQAVRATLWSLRAYPCTGLYVFLTPWLAHHSSLPHIIAHLQSPQTQDPKFLDVGAYIGHDLRYLHWAGIPQRSLYALDLLPFWELGYRLWKDEDVFRSTNVIGDVLDESADSEAARVCDGGMDVVYSSAVLHQFDVENGVRACKRLCRFLKTGDDGKGKRGSLLVGCITGSKGVEGLVDVGRLGKGGAGGGDGEQDVKKPVRHSVESLKRLWEGVAEELGWDVEVRVAWRTWEEYGTDPQRCAFMGSDVGVLEWEVRVL</sequence>
<gene>
    <name evidence="2" type="ORF">K491DRAFT_695050</name>
</gene>
<feature type="region of interest" description="Disordered" evidence="1">
    <location>
        <begin position="1"/>
        <end position="20"/>
    </location>
</feature>
<name>A0A6A6T1R2_9PLEO</name>
<evidence type="ECO:0000313" key="3">
    <source>
        <dbReference type="Proteomes" id="UP000799324"/>
    </source>
</evidence>
<dbReference type="SUPFAM" id="SSF53335">
    <property type="entry name" value="S-adenosyl-L-methionine-dependent methyltransferases"/>
    <property type="match status" value="1"/>
</dbReference>
<dbReference type="AlphaFoldDB" id="A0A6A6T1R2"/>
<dbReference type="PANTHER" id="PTHR35897">
    <property type="entry name" value="METHYLTRANSFERASE AUSD"/>
    <property type="match status" value="1"/>
</dbReference>
<protein>
    <recommendedName>
        <fullName evidence="4">Methyltransferase type 11 domain-containing protein</fullName>
    </recommendedName>
</protein>
<dbReference type="PANTHER" id="PTHR35897:SF2">
    <property type="entry name" value="METHYLTRANSFERASE DOMAIN-CONTAINING PROTEIN"/>
    <property type="match status" value="1"/>
</dbReference>
<dbReference type="Proteomes" id="UP000799324">
    <property type="component" value="Unassembled WGS sequence"/>
</dbReference>
<organism evidence="2 3">
    <name type="scientific">Lophiostoma macrostomum CBS 122681</name>
    <dbReference type="NCBI Taxonomy" id="1314788"/>
    <lineage>
        <taxon>Eukaryota</taxon>
        <taxon>Fungi</taxon>
        <taxon>Dikarya</taxon>
        <taxon>Ascomycota</taxon>
        <taxon>Pezizomycotina</taxon>
        <taxon>Dothideomycetes</taxon>
        <taxon>Pleosporomycetidae</taxon>
        <taxon>Pleosporales</taxon>
        <taxon>Lophiostomataceae</taxon>
        <taxon>Lophiostoma</taxon>
    </lineage>
</organism>
<proteinExistence type="predicted"/>
<evidence type="ECO:0008006" key="4">
    <source>
        <dbReference type="Google" id="ProtNLM"/>
    </source>
</evidence>
<keyword evidence="3" id="KW-1185">Reference proteome</keyword>
<dbReference type="InterPro" id="IPR029063">
    <property type="entry name" value="SAM-dependent_MTases_sf"/>
</dbReference>
<dbReference type="Gene3D" id="3.40.50.150">
    <property type="entry name" value="Vaccinia Virus protein VP39"/>
    <property type="match status" value="1"/>
</dbReference>
<dbReference type="EMBL" id="MU004388">
    <property type="protein sequence ID" value="KAF2653071.1"/>
    <property type="molecule type" value="Genomic_DNA"/>
</dbReference>
<dbReference type="InterPro" id="IPR051654">
    <property type="entry name" value="Meroterpenoid_MTases"/>
</dbReference>
<reference evidence="2" key="1">
    <citation type="journal article" date="2020" name="Stud. Mycol.">
        <title>101 Dothideomycetes genomes: a test case for predicting lifestyles and emergence of pathogens.</title>
        <authorList>
            <person name="Haridas S."/>
            <person name="Albert R."/>
            <person name="Binder M."/>
            <person name="Bloem J."/>
            <person name="Labutti K."/>
            <person name="Salamov A."/>
            <person name="Andreopoulos B."/>
            <person name="Baker S."/>
            <person name="Barry K."/>
            <person name="Bills G."/>
            <person name="Bluhm B."/>
            <person name="Cannon C."/>
            <person name="Castanera R."/>
            <person name="Culley D."/>
            <person name="Daum C."/>
            <person name="Ezra D."/>
            <person name="Gonzalez J."/>
            <person name="Henrissat B."/>
            <person name="Kuo A."/>
            <person name="Liang C."/>
            <person name="Lipzen A."/>
            <person name="Lutzoni F."/>
            <person name="Magnuson J."/>
            <person name="Mondo S."/>
            <person name="Nolan M."/>
            <person name="Ohm R."/>
            <person name="Pangilinan J."/>
            <person name="Park H.-J."/>
            <person name="Ramirez L."/>
            <person name="Alfaro M."/>
            <person name="Sun H."/>
            <person name="Tritt A."/>
            <person name="Yoshinaga Y."/>
            <person name="Zwiers L.-H."/>
            <person name="Turgeon B."/>
            <person name="Goodwin S."/>
            <person name="Spatafora J."/>
            <person name="Crous P."/>
            <person name="Grigoriev I."/>
        </authorList>
    </citation>
    <scope>NUCLEOTIDE SEQUENCE</scope>
    <source>
        <strain evidence="2">CBS 122681</strain>
    </source>
</reference>
<evidence type="ECO:0000313" key="2">
    <source>
        <dbReference type="EMBL" id="KAF2653071.1"/>
    </source>
</evidence>
<dbReference type="OrthoDB" id="3768980at2759"/>